<dbReference type="EMBL" id="BMVB01000008">
    <property type="protein sequence ID" value="GHC50679.1"/>
    <property type="molecule type" value="Genomic_DNA"/>
</dbReference>
<protein>
    <submittedName>
        <fullName evidence="2">Uncharacterized protein</fullName>
    </submittedName>
</protein>
<gene>
    <name evidence="2" type="ORF">GCM10010507_28150</name>
</gene>
<feature type="region of interest" description="Disordered" evidence="1">
    <location>
        <begin position="105"/>
        <end position="127"/>
    </location>
</feature>
<comment type="caution">
    <text evidence="2">The sequence shown here is derived from an EMBL/GenBank/DDBJ whole genome shotgun (WGS) entry which is preliminary data.</text>
</comment>
<dbReference type="Pfam" id="PF20117">
    <property type="entry name" value="DUF6507"/>
    <property type="match status" value="1"/>
</dbReference>
<reference evidence="2" key="1">
    <citation type="journal article" date="2014" name="Int. J. Syst. Evol. Microbiol.">
        <title>Complete genome sequence of Corynebacterium casei LMG S-19264T (=DSM 44701T), isolated from a smear-ripened cheese.</title>
        <authorList>
            <consortium name="US DOE Joint Genome Institute (JGI-PGF)"/>
            <person name="Walter F."/>
            <person name="Albersmeier A."/>
            <person name="Kalinowski J."/>
            <person name="Ruckert C."/>
        </authorList>
    </citation>
    <scope>NUCLEOTIDE SEQUENCE</scope>
    <source>
        <strain evidence="2">JCM 4633</strain>
    </source>
</reference>
<proteinExistence type="predicted"/>
<evidence type="ECO:0000313" key="2">
    <source>
        <dbReference type="EMBL" id="GHC50679.1"/>
    </source>
</evidence>
<dbReference type="InterPro" id="IPR045436">
    <property type="entry name" value="DUF6507"/>
</dbReference>
<evidence type="ECO:0000313" key="3">
    <source>
        <dbReference type="Proteomes" id="UP000646244"/>
    </source>
</evidence>
<sequence>MSKWDIRPGGVQGVLNNTAEAASKFEEEFKAYSEGLVHSATHAGTMILGGTAQPEGGAFGPVAQALQEFQEHTSDDLKFLPVRTGKSITGARLATEAYVHGDLEMAKNKQEEYSKAPTPEEMKGPKK</sequence>
<organism evidence="2 3">
    <name type="scientific">Streptomyces cinnamoneus</name>
    <name type="common">Streptoverticillium cinnamoneum</name>
    <dbReference type="NCBI Taxonomy" id="53446"/>
    <lineage>
        <taxon>Bacteria</taxon>
        <taxon>Bacillati</taxon>
        <taxon>Actinomycetota</taxon>
        <taxon>Actinomycetes</taxon>
        <taxon>Kitasatosporales</taxon>
        <taxon>Streptomycetaceae</taxon>
        <taxon>Streptomyces</taxon>
        <taxon>Streptomyces cinnamoneus group</taxon>
    </lineage>
</organism>
<accession>A0A918TLU2</accession>
<name>A0A918TLU2_STRCJ</name>
<dbReference type="Proteomes" id="UP000646244">
    <property type="component" value="Unassembled WGS sequence"/>
</dbReference>
<dbReference type="RefSeq" id="WP_190110109.1">
    <property type="nucleotide sequence ID" value="NZ_BMVB01000008.1"/>
</dbReference>
<reference evidence="2" key="2">
    <citation type="submission" date="2020-09" db="EMBL/GenBank/DDBJ databases">
        <authorList>
            <person name="Sun Q."/>
            <person name="Ohkuma M."/>
        </authorList>
    </citation>
    <scope>NUCLEOTIDE SEQUENCE</scope>
    <source>
        <strain evidence="2">JCM 4633</strain>
    </source>
</reference>
<evidence type="ECO:0000256" key="1">
    <source>
        <dbReference type="SAM" id="MobiDB-lite"/>
    </source>
</evidence>
<dbReference type="AlphaFoldDB" id="A0A918TLU2"/>